<name>A0ABX7DPV3_9FLAO</name>
<dbReference type="Proteomes" id="UP000629420">
    <property type="component" value="Chromosome"/>
</dbReference>
<proteinExistence type="predicted"/>
<protein>
    <submittedName>
        <fullName evidence="1">Uncharacterized protein</fullName>
    </submittedName>
</protein>
<accession>A0ABX7DPV3</accession>
<evidence type="ECO:0000313" key="2">
    <source>
        <dbReference type="Proteomes" id="UP000629420"/>
    </source>
</evidence>
<gene>
    <name evidence="1" type="ORF">JK629_12640</name>
</gene>
<dbReference type="EMBL" id="CP068439">
    <property type="protein sequence ID" value="QQX76170.1"/>
    <property type="molecule type" value="Genomic_DNA"/>
</dbReference>
<organism evidence="1 2">
    <name type="scientific">Aequorivita iocasae</name>
    <dbReference type="NCBI Taxonomy" id="2803865"/>
    <lineage>
        <taxon>Bacteria</taxon>
        <taxon>Pseudomonadati</taxon>
        <taxon>Bacteroidota</taxon>
        <taxon>Flavobacteriia</taxon>
        <taxon>Flavobacteriales</taxon>
        <taxon>Flavobacteriaceae</taxon>
        <taxon>Aequorivita</taxon>
    </lineage>
</organism>
<evidence type="ECO:0000313" key="1">
    <source>
        <dbReference type="EMBL" id="QQX76170.1"/>
    </source>
</evidence>
<dbReference type="RefSeq" id="WP_202335980.1">
    <property type="nucleotide sequence ID" value="NZ_CP068439.1"/>
</dbReference>
<sequence length="128" mass="15472">MKTDNIKIGDLHFEHVHWQKELLFWEDEVKSFNNRLTEFSKRWTNKKVLAQLDHFQKQFNDHERVMNSLKCDVDAHETNIATNDERGGDAINTVFTKYHFALRERMEILRKVHANLKTDFFQFLSKYI</sequence>
<reference evidence="1 2" key="1">
    <citation type="submission" date="2021-01" db="EMBL/GenBank/DDBJ databases">
        <title>Aequorivita sp. strain KX20305, a bacterium isolated from the sediment collected at a cold seep field in South China Sea.</title>
        <authorList>
            <person name="Zhang H."/>
            <person name="Li C."/>
        </authorList>
    </citation>
    <scope>NUCLEOTIDE SEQUENCE [LARGE SCALE GENOMIC DNA]</scope>
    <source>
        <strain evidence="1 2">KX20305</strain>
    </source>
</reference>
<keyword evidence="2" id="KW-1185">Reference proteome</keyword>